<dbReference type="InterPro" id="IPR011059">
    <property type="entry name" value="Metal-dep_hydrolase_composite"/>
</dbReference>
<sequence length="133" mass="13668">DAIGTPGERFNPLGEFAAAGVPVTLSSDAPVAEPLPLQAIQTAVTRTTARGHRLGADSLRISVEQALAGHTLAGAWALGREDDLGSITAGKRADFVVLGDDPLDVPAEAIQDIPVVSTWVGGQRVHQLEGAGE</sequence>
<dbReference type="PANTHER" id="PTHR22642:SF2">
    <property type="entry name" value="PROTEIN LONG AFTER FAR-RED 3"/>
    <property type="match status" value="1"/>
</dbReference>
<dbReference type="SUPFAM" id="SSF51556">
    <property type="entry name" value="Metallo-dependent hydrolases"/>
    <property type="match status" value="1"/>
</dbReference>
<comment type="caution">
    <text evidence="2">The sequence shown here is derived from an EMBL/GenBank/DDBJ whole genome shotgun (WGS) entry which is preliminary data.</text>
</comment>
<accession>A0A9D1S193</accession>
<reference evidence="2" key="2">
    <citation type="submission" date="2021-04" db="EMBL/GenBank/DDBJ databases">
        <authorList>
            <person name="Gilroy R."/>
        </authorList>
    </citation>
    <scope>NUCLEOTIDE SEQUENCE</scope>
    <source>
        <strain evidence="2">ChiHejej3B27-3195</strain>
    </source>
</reference>
<dbReference type="Gene3D" id="3.20.20.140">
    <property type="entry name" value="Metal-dependent hydrolases"/>
    <property type="match status" value="1"/>
</dbReference>
<protein>
    <submittedName>
        <fullName evidence="2">Amidohydrolase family protein</fullName>
    </submittedName>
</protein>
<evidence type="ECO:0000313" key="3">
    <source>
        <dbReference type="Proteomes" id="UP000824151"/>
    </source>
</evidence>
<dbReference type="InterPro" id="IPR032466">
    <property type="entry name" value="Metal_Hydrolase"/>
</dbReference>
<organism evidence="2 3">
    <name type="scientific">Candidatus Nesterenkonia stercoripullorum</name>
    <dbReference type="NCBI Taxonomy" id="2838701"/>
    <lineage>
        <taxon>Bacteria</taxon>
        <taxon>Bacillati</taxon>
        <taxon>Actinomycetota</taxon>
        <taxon>Actinomycetes</taxon>
        <taxon>Micrococcales</taxon>
        <taxon>Micrococcaceae</taxon>
        <taxon>Nesterenkonia</taxon>
    </lineage>
</organism>
<dbReference type="Proteomes" id="UP000824151">
    <property type="component" value="Unassembled WGS sequence"/>
</dbReference>
<name>A0A9D1S193_9MICC</name>
<dbReference type="EMBL" id="DXGD01000200">
    <property type="protein sequence ID" value="HIW99584.1"/>
    <property type="molecule type" value="Genomic_DNA"/>
</dbReference>
<evidence type="ECO:0000259" key="1">
    <source>
        <dbReference type="Pfam" id="PF07969"/>
    </source>
</evidence>
<feature type="non-terminal residue" evidence="2">
    <location>
        <position position="1"/>
    </location>
</feature>
<dbReference type="Pfam" id="PF07969">
    <property type="entry name" value="Amidohydro_3"/>
    <property type="match status" value="1"/>
</dbReference>
<evidence type="ECO:0000313" key="2">
    <source>
        <dbReference type="EMBL" id="HIW99584.1"/>
    </source>
</evidence>
<feature type="domain" description="Amidohydrolase 3" evidence="1">
    <location>
        <begin position="10"/>
        <end position="126"/>
    </location>
</feature>
<dbReference type="Gene3D" id="2.30.40.10">
    <property type="entry name" value="Urease, subunit C, domain 1"/>
    <property type="match status" value="1"/>
</dbReference>
<dbReference type="AlphaFoldDB" id="A0A9D1S193"/>
<proteinExistence type="predicted"/>
<gene>
    <name evidence="2" type="ORF">H9871_05520</name>
</gene>
<dbReference type="PANTHER" id="PTHR22642">
    <property type="entry name" value="IMIDAZOLONEPROPIONASE"/>
    <property type="match status" value="1"/>
</dbReference>
<dbReference type="SUPFAM" id="SSF51338">
    <property type="entry name" value="Composite domain of metallo-dependent hydrolases"/>
    <property type="match status" value="1"/>
</dbReference>
<dbReference type="InterPro" id="IPR013108">
    <property type="entry name" value="Amidohydro_3"/>
</dbReference>
<dbReference type="GO" id="GO:0016810">
    <property type="term" value="F:hydrolase activity, acting on carbon-nitrogen (but not peptide) bonds"/>
    <property type="evidence" value="ECO:0007669"/>
    <property type="project" value="InterPro"/>
</dbReference>
<reference evidence="2" key="1">
    <citation type="journal article" date="2021" name="PeerJ">
        <title>Extensive microbial diversity within the chicken gut microbiome revealed by metagenomics and culture.</title>
        <authorList>
            <person name="Gilroy R."/>
            <person name="Ravi A."/>
            <person name="Getino M."/>
            <person name="Pursley I."/>
            <person name="Horton D.L."/>
            <person name="Alikhan N.F."/>
            <person name="Baker D."/>
            <person name="Gharbi K."/>
            <person name="Hall N."/>
            <person name="Watson M."/>
            <person name="Adriaenssens E.M."/>
            <person name="Foster-Nyarko E."/>
            <person name="Jarju S."/>
            <person name="Secka A."/>
            <person name="Antonio M."/>
            <person name="Oren A."/>
            <person name="Chaudhuri R.R."/>
            <person name="La Ragione R."/>
            <person name="Hildebrand F."/>
            <person name="Pallen M.J."/>
        </authorList>
    </citation>
    <scope>NUCLEOTIDE SEQUENCE</scope>
    <source>
        <strain evidence="2">ChiHejej3B27-3195</strain>
    </source>
</reference>